<sequence length="232" mass="27430">MGGAWLGRFSLPWIDLFANIPLREWVDTGPPALCHEPPKLARVRLFMLLGSWHGHQHTCWAPNSPWGRIKGSNVNTQVIPARFLRKSVYDITPLDNTREIIARNTMLRYRLGRSYQDCFWFRTPRINQKNIDKSLKAWPPGWLSREEDPESAFRMSPLPNPYNIGVERWEKEARKVILSTIDVARDRRHSRWYWKNCLLFRRNYASFQEGWAERQAEICSSAFSEWLLMIEV</sequence>
<protein>
    <submittedName>
        <fullName evidence="1">Uncharacterized protein</fullName>
    </submittedName>
</protein>
<dbReference type="EMBL" id="PQXN01000148">
    <property type="protein sequence ID" value="TGO52077.1"/>
    <property type="molecule type" value="Genomic_DNA"/>
</dbReference>
<keyword evidence="2" id="KW-1185">Reference proteome</keyword>
<evidence type="ECO:0000313" key="2">
    <source>
        <dbReference type="Proteomes" id="UP000297527"/>
    </source>
</evidence>
<dbReference type="OrthoDB" id="3465269at2759"/>
<accession>A0A4Z1I669</accession>
<evidence type="ECO:0000313" key="1">
    <source>
        <dbReference type="EMBL" id="TGO52077.1"/>
    </source>
</evidence>
<reference evidence="1 2" key="1">
    <citation type="submission" date="2017-12" db="EMBL/GenBank/DDBJ databases">
        <title>Comparative genomics of Botrytis spp.</title>
        <authorList>
            <person name="Valero-Jimenez C.A."/>
            <person name="Tapia P."/>
            <person name="Veloso J."/>
            <person name="Silva-Moreno E."/>
            <person name="Staats M."/>
            <person name="Valdes J.H."/>
            <person name="Van Kan J.A.L."/>
        </authorList>
    </citation>
    <scope>NUCLEOTIDE SEQUENCE [LARGE SCALE GENOMIC DNA]</scope>
    <source>
        <strain evidence="1 2">MUCL11595</strain>
    </source>
</reference>
<dbReference type="Proteomes" id="UP000297527">
    <property type="component" value="Unassembled WGS sequence"/>
</dbReference>
<organism evidence="1 2">
    <name type="scientific">Botryotinia convoluta</name>
    <dbReference type="NCBI Taxonomy" id="54673"/>
    <lineage>
        <taxon>Eukaryota</taxon>
        <taxon>Fungi</taxon>
        <taxon>Dikarya</taxon>
        <taxon>Ascomycota</taxon>
        <taxon>Pezizomycotina</taxon>
        <taxon>Leotiomycetes</taxon>
        <taxon>Helotiales</taxon>
        <taxon>Sclerotiniaceae</taxon>
        <taxon>Botryotinia</taxon>
    </lineage>
</organism>
<proteinExistence type="predicted"/>
<gene>
    <name evidence="1" type="ORF">BCON_0148g00220</name>
</gene>
<dbReference type="AlphaFoldDB" id="A0A4Z1I669"/>
<name>A0A4Z1I669_9HELO</name>
<comment type="caution">
    <text evidence="1">The sequence shown here is derived from an EMBL/GenBank/DDBJ whole genome shotgun (WGS) entry which is preliminary data.</text>
</comment>